<feature type="compositionally biased region" description="Polar residues" evidence="1">
    <location>
        <begin position="72"/>
        <end position="83"/>
    </location>
</feature>
<dbReference type="EMBL" id="JAADJZ010000023">
    <property type="protein sequence ID" value="KAF2867371.1"/>
    <property type="molecule type" value="Genomic_DNA"/>
</dbReference>
<feature type="region of interest" description="Disordered" evidence="1">
    <location>
        <begin position="156"/>
        <end position="180"/>
    </location>
</feature>
<keyword evidence="3" id="KW-1185">Reference proteome</keyword>
<feature type="compositionally biased region" description="Basic and acidic residues" evidence="1">
    <location>
        <begin position="161"/>
        <end position="170"/>
    </location>
</feature>
<dbReference type="Proteomes" id="UP000481861">
    <property type="component" value="Unassembled WGS sequence"/>
</dbReference>
<gene>
    <name evidence="2" type="ORF">BDV95DRAFT_582022</name>
</gene>
<feature type="compositionally biased region" description="Basic and acidic residues" evidence="1">
    <location>
        <begin position="84"/>
        <end position="94"/>
    </location>
</feature>
<evidence type="ECO:0000313" key="3">
    <source>
        <dbReference type="Proteomes" id="UP000481861"/>
    </source>
</evidence>
<accession>A0A7C8I3Z0</accession>
<protein>
    <submittedName>
        <fullName evidence="2">Uncharacterized protein</fullName>
    </submittedName>
</protein>
<evidence type="ECO:0000256" key="1">
    <source>
        <dbReference type="SAM" id="MobiDB-lite"/>
    </source>
</evidence>
<feature type="region of interest" description="Disordered" evidence="1">
    <location>
        <begin position="72"/>
        <end position="94"/>
    </location>
</feature>
<evidence type="ECO:0000313" key="2">
    <source>
        <dbReference type="EMBL" id="KAF2867371.1"/>
    </source>
</evidence>
<comment type="caution">
    <text evidence="2">The sequence shown here is derived from an EMBL/GenBank/DDBJ whole genome shotgun (WGS) entry which is preliminary data.</text>
</comment>
<dbReference type="AlphaFoldDB" id="A0A7C8I3Z0"/>
<organism evidence="2 3">
    <name type="scientific">Massariosphaeria phaeospora</name>
    <dbReference type="NCBI Taxonomy" id="100035"/>
    <lineage>
        <taxon>Eukaryota</taxon>
        <taxon>Fungi</taxon>
        <taxon>Dikarya</taxon>
        <taxon>Ascomycota</taxon>
        <taxon>Pezizomycotina</taxon>
        <taxon>Dothideomycetes</taxon>
        <taxon>Pleosporomycetidae</taxon>
        <taxon>Pleosporales</taxon>
        <taxon>Pleosporales incertae sedis</taxon>
        <taxon>Massariosphaeria</taxon>
    </lineage>
</organism>
<sequence length="180" mass="20094">MYFTTMYSFKSLYIFPLAFQTPMGPERAVPGPHLGLSQSSVELAFSSCSLQTTPVASVYSITSATLAETLANGSNAEPNTESSAESKEVGAKTEPTAKKPEYECDNDFPFFCEHCGGATKSTTWINNGEPNSICKGLLDGMWEGCDCWDPPESQIYPYPHKTPEERERIKERRPRQKWHH</sequence>
<feature type="compositionally biased region" description="Basic residues" evidence="1">
    <location>
        <begin position="171"/>
        <end position="180"/>
    </location>
</feature>
<proteinExistence type="predicted"/>
<name>A0A7C8I3Z0_9PLEO</name>
<reference evidence="2 3" key="1">
    <citation type="submission" date="2020-01" db="EMBL/GenBank/DDBJ databases">
        <authorList>
            <consortium name="DOE Joint Genome Institute"/>
            <person name="Haridas S."/>
            <person name="Albert R."/>
            <person name="Binder M."/>
            <person name="Bloem J."/>
            <person name="Labutti K."/>
            <person name="Salamov A."/>
            <person name="Andreopoulos B."/>
            <person name="Baker S.E."/>
            <person name="Barry K."/>
            <person name="Bills G."/>
            <person name="Bluhm B.H."/>
            <person name="Cannon C."/>
            <person name="Castanera R."/>
            <person name="Culley D.E."/>
            <person name="Daum C."/>
            <person name="Ezra D."/>
            <person name="Gonzalez J.B."/>
            <person name="Henrissat B."/>
            <person name="Kuo A."/>
            <person name="Liang C."/>
            <person name="Lipzen A."/>
            <person name="Lutzoni F."/>
            <person name="Magnuson J."/>
            <person name="Mondo S."/>
            <person name="Nolan M."/>
            <person name="Ohm R."/>
            <person name="Pangilinan J."/>
            <person name="Park H.-J.H."/>
            <person name="Ramirez L."/>
            <person name="Alfaro M."/>
            <person name="Sun H."/>
            <person name="Tritt A."/>
            <person name="Yoshinaga Y."/>
            <person name="Zwiers L.-H.L."/>
            <person name="Turgeon B.G."/>
            <person name="Goodwin S.B."/>
            <person name="Spatafora J.W."/>
            <person name="Crous P.W."/>
            <person name="Grigoriev I.V."/>
        </authorList>
    </citation>
    <scope>NUCLEOTIDE SEQUENCE [LARGE SCALE GENOMIC DNA]</scope>
    <source>
        <strain evidence="2 3">CBS 611.86</strain>
    </source>
</reference>